<evidence type="ECO:0000256" key="2">
    <source>
        <dbReference type="ARBA" id="ARBA00022803"/>
    </source>
</evidence>
<proteinExistence type="predicted"/>
<dbReference type="Pfam" id="PF13432">
    <property type="entry name" value="TPR_16"/>
    <property type="match status" value="4"/>
</dbReference>
<dbReference type="InterPro" id="IPR011990">
    <property type="entry name" value="TPR-like_helical_dom_sf"/>
</dbReference>
<evidence type="ECO:0000313" key="6">
    <source>
        <dbReference type="Proteomes" id="UP001596055"/>
    </source>
</evidence>
<dbReference type="SUPFAM" id="SSF48452">
    <property type="entry name" value="TPR-like"/>
    <property type="match status" value="5"/>
</dbReference>
<dbReference type="InterPro" id="IPR051012">
    <property type="entry name" value="CellSynth/LPSAsmb/PSIAsmb"/>
</dbReference>
<dbReference type="InterPro" id="IPR019734">
    <property type="entry name" value="TPR_rpt"/>
</dbReference>
<gene>
    <name evidence="5" type="ORF">ACFPQA_02900</name>
</gene>
<dbReference type="PROSITE" id="PS51257">
    <property type="entry name" value="PROKAR_LIPOPROTEIN"/>
    <property type="match status" value="1"/>
</dbReference>
<sequence>MKTGNTSSAVSRIVLALTLTLPLLAGCNNQPDDSEAASHINRAETYADQGQYRSALLEVKNAIQMQPDNVDYIVQLAELYLDIGANKQASELLEPWLKDFPDTVALPLARAYVNQGKHLSATETLALHKPASPEEQLEADLIRAEALRRSGQLAEALALYQNLATSNPSNVAAISGLLNTQINLNQNTTAVQTADDWLSKQGTNVEVLYWKGIAQYRQNNLDAAADTLTNAVGEVPSSDVFLPVRRDVLSALSRVLTEQGRITEAQVYNKILAENMNTEARAQAEAAIAAIKDGKIDEAKKILRDMLKLNPDNQSAALILGTLEAGSGELDEGTQLLTENLDPETTPTQFIRAATMAQIDKGQREEALKTLSRAIEARPDDNELLAMHGILALSLPEHAKEGITSLSKVLANEPDRVRLRLALARHYIGVDQPEQALAQLRMAFTSNPADWATTGTYLNLLIQQGEKKEATEIRDSLLNGYADEPQAILLASMADARLGNVDNAVTRLAKLVDQKPELQAPMVALATLYAQTGKTSQAVELLVKAALITPNAIQPLQQAGQLYARDHDMNQVKAWLGKVADAHPPLKTNADILQALINIRQGNLADARKLLDRHSDPDSAPLKRANGRLLVAEARAAANAKNWDEARGKAAEAIALEPENLGFALLPVGLLQMQEKYDDALKALDGVETSFGNQPAVILSRATLLQAKDGKDEAYKYLLDQWKATKNTRLMPSLVGVARATSPSDLDMLTSEWLSATPESPAAHMARAEWLMNQQQNVAAKAQYEEVLKRQPNNAKALNNLAWMLREDDLEKAGEYAQKASKLEPKNPAILDTYGWILHLKGDHQNAQKYIEQALALAPGNADIEAHLDTVKQAM</sequence>
<comment type="caution">
    <text evidence="5">The sequence shown here is derived from an EMBL/GenBank/DDBJ whole genome shotgun (WGS) entry which is preliminary data.</text>
</comment>
<evidence type="ECO:0000313" key="5">
    <source>
        <dbReference type="EMBL" id="MFC5543990.1"/>
    </source>
</evidence>
<feature type="repeat" description="TPR" evidence="3">
    <location>
        <begin position="280"/>
        <end position="313"/>
    </location>
</feature>
<organism evidence="5 6">
    <name type="scientific">Marinobacter koreensis</name>
    <dbReference type="NCBI Taxonomy" id="335974"/>
    <lineage>
        <taxon>Bacteria</taxon>
        <taxon>Pseudomonadati</taxon>
        <taxon>Pseudomonadota</taxon>
        <taxon>Gammaproteobacteria</taxon>
        <taxon>Pseudomonadales</taxon>
        <taxon>Marinobacteraceae</taxon>
        <taxon>Marinobacter</taxon>
    </lineage>
</organism>
<dbReference type="PANTHER" id="PTHR45586">
    <property type="entry name" value="TPR REPEAT-CONTAINING PROTEIN PA4667"/>
    <property type="match status" value="1"/>
</dbReference>
<keyword evidence="1" id="KW-0677">Repeat</keyword>
<keyword evidence="4" id="KW-0732">Signal</keyword>
<feature type="chain" id="PRO_5046124834" evidence="4">
    <location>
        <begin position="26"/>
        <end position="875"/>
    </location>
</feature>
<dbReference type="RefSeq" id="WP_248158185.1">
    <property type="nucleotide sequence ID" value="NZ_JAKZAJ010000003.1"/>
</dbReference>
<dbReference type="Gene3D" id="1.25.40.10">
    <property type="entry name" value="Tetratricopeptide repeat domain"/>
    <property type="match status" value="5"/>
</dbReference>
<dbReference type="Proteomes" id="UP001596055">
    <property type="component" value="Unassembled WGS sequence"/>
</dbReference>
<dbReference type="PANTHER" id="PTHR45586:SF14">
    <property type="entry name" value="TETRATRICOPEPTIDE TPR_2 REPEAT PROTEIN"/>
    <property type="match status" value="1"/>
</dbReference>
<reference evidence="6" key="1">
    <citation type="journal article" date="2019" name="Int. J. Syst. Evol. Microbiol.">
        <title>The Global Catalogue of Microorganisms (GCM) 10K type strain sequencing project: providing services to taxonomists for standard genome sequencing and annotation.</title>
        <authorList>
            <consortium name="The Broad Institute Genomics Platform"/>
            <consortium name="The Broad Institute Genome Sequencing Center for Infectious Disease"/>
            <person name="Wu L."/>
            <person name="Ma J."/>
        </authorList>
    </citation>
    <scope>NUCLEOTIDE SEQUENCE [LARGE SCALE GENOMIC DNA]</scope>
    <source>
        <strain evidence="6">CGMCC 4.1799</strain>
    </source>
</reference>
<evidence type="ECO:0000256" key="3">
    <source>
        <dbReference type="PROSITE-ProRule" id="PRU00339"/>
    </source>
</evidence>
<dbReference type="PROSITE" id="PS50005">
    <property type="entry name" value="TPR"/>
    <property type="match status" value="3"/>
</dbReference>
<dbReference type="Pfam" id="PF13181">
    <property type="entry name" value="TPR_8"/>
    <property type="match status" value="1"/>
</dbReference>
<name>A0ABW0RKP2_9GAMM</name>
<dbReference type="EMBL" id="JBHSNL010000001">
    <property type="protein sequence ID" value="MFC5543990.1"/>
    <property type="molecule type" value="Genomic_DNA"/>
</dbReference>
<dbReference type="Pfam" id="PF13429">
    <property type="entry name" value="TPR_15"/>
    <property type="match status" value="1"/>
</dbReference>
<keyword evidence="6" id="KW-1185">Reference proteome</keyword>
<evidence type="ECO:0000256" key="4">
    <source>
        <dbReference type="SAM" id="SignalP"/>
    </source>
</evidence>
<dbReference type="Pfam" id="PF14559">
    <property type="entry name" value="TPR_19"/>
    <property type="match status" value="1"/>
</dbReference>
<accession>A0ABW0RKP2</accession>
<evidence type="ECO:0000256" key="1">
    <source>
        <dbReference type="ARBA" id="ARBA00022737"/>
    </source>
</evidence>
<feature type="repeat" description="TPR" evidence="3">
    <location>
        <begin position="36"/>
        <end position="69"/>
    </location>
</feature>
<keyword evidence="2 3" id="KW-0802">TPR repeat</keyword>
<feature type="signal peptide" evidence="4">
    <location>
        <begin position="1"/>
        <end position="25"/>
    </location>
</feature>
<dbReference type="SMART" id="SM00028">
    <property type="entry name" value="TPR"/>
    <property type="match status" value="10"/>
</dbReference>
<protein>
    <submittedName>
        <fullName evidence="5">Tetratricopeptide repeat protein</fullName>
    </submittedName>
</protein>
<feature type="repeat" description="TPR" evidence="3">
    <location>
        <begin position="828"/>
        <end position="861"/>
    </location>
</feature>